<feature type="compositionally biased region" description="Basic and acidic residues" evidence="2">
    <location>
        <begin position="261"/>
        <end position="277"/>
    </location>
</feature>
<dbReference type="InterPro" id="IPR036020">
    <property type="entry name" value="WW_dom_sf"/>
</dbReference>
<dbReference type="Pfam" id="PF00397">
    <property type="entry name" value="WW"/>
    <property type="match status" value="1"/>
</dbReference>
<name>A0A1W0WMV2_HYPEX</name>
<evidence type="ECO:0000313" key="4">
    <source>
        <dbReference type="EMBL" id="OQV16487.1"/>
    </source>
</evidence>
<feature type="region of interest" description="Disordered" evidence="2">
    <location>
        <begin position="872"/>
        <end position="900"/>
    </location>
</feature>
<keyword evidence="5" id="KW-1185">Reference proteome</keyword>
<dbReference type="SUPFAM" id="SSF51045">
    <property type="entry name" value="WW domain"/>
    <property type="match status" value="1"/>
</dbReference>
<dbReference type="PROSITE" id="PS50020">
    <property type="entry name" value="WW_DOMAIN_2"/>
    <property type="match status" value="1"/>
</dbReference>
<protein>
    <submittedName>
        <fullName evidence="4">Centrosomal protein of 164 kDa</fullName>
    </submittedName>
</protein>
<gene>
    <name evidence="4" type="ORF">BV898_09326</name>
</gene>
<reference evidence="5" key="1">
    <citation type="submission" date="2017-01" db="EMBL/GenBank/DDBJ databases">
        <title>Comparative genomics of anhydrobiosis in the tardigrade Hypsibius dujardini.</title>
        <authorList>
            <person name="Yoshida Y."/>
            <person name="Koutsovoulos G."/>
            <person name="Laetsch D."/>
            <person name="Stevens L."/>
            <person name="Kumar S."/>
            <person name="Horikawa D."/>
            <person name="Ishino K."/>
            <person name="Komine S."/>
            <person name="Tomita M."/>
            <person name="Blaxter M."/>
            <person name="Arakawa K."/>
        </authorList>
    </citation>
    <scope>NUCLEOTIDE SEQUENCE [LARGE SCALE GENOMIC DNA]</scope>
    <source>
        <strain evidence="5">Z151</strain>
    </source>
</reference>
<feature type="compositionally biased region" description="Low complexity" evidence="2">
    <location>
        <begin position="750"/>
        <end position="780"/>
    </location>
</feature>
<feature type="compositionally biased region" description="Polar residues" evidence="2">
    <location>
        <begin position="159"/>
        <end position="168"/>
    </location>
</feature>
<feature type="compositionally biased region" description="Polar residues" evidence="2">
    <location>
        <begin position="216"/>
        <end position="235"/>
    </location>
</feature>
<feature type="domain" description="WW" evidence="3">
    <location>
        <begin position="59"/>
        <end position="93"/>
    </location>
</feature>
<dbReference type="EMBL" id="MTYJ01000073">
    <property type="protein sequence ID" value="OQV16487.1"/>
    <property type="molecule type" value="Genomic_DNA"/>
</dbReference>
<comment type="caution">
    <text evidence="4">The sequence shown here is derived from an EMBL/GenBank/DDBJ whole genome shotgun (WGS) entry which is preliminary data.</text>
</comment>
<feature type="region of interest" description="Disordered" evidence="2">
    <location>
        <begin position="643"/>
        <end position="780"/>
    </location>
</feature>
<feature type="region of interest" description="Disordered" evidence="2">
    <location>
        <begin position="1"/>
        <end position="28"/>
    </location>
</feature>
<dbReference type="AlphaFoldDB" id="A0A1W0WMV2"/>
<dbReference type="CDD" id="cd00201">
    <property type="entry name" value="WW"/>
    <property type="match status" value="1"/>
</dbReference>
<evidence type="ECO:0000256" key="1">
    <source>
        <dbReference type="SAM" id="Coils"/>
    </source>
</evidence>
<feature type="compositionally biased region" description="Acidic residues" evidence="2">
    <location>
        <begin position="648"/>
        <end position="657"/>
    </location>
</feature>
<keyword evidence="1" id="KW-0175">Coiled coil</keyword>
<feature type="coiled-coil region" evidence="1">
    <location>
        <begin position="337"/>
        <end position="622"/>
    </location>
</feature>
<evidence type="ECO:0000256" key="2">
    <source>
        <dbReference type="SAM" id="MobiDB-lite"/>
    </source>
</evidence>
<dbReference type="OrthoDB" id="6344460at2759"/>
<feature type="region of interest" description="Disordered" evidence="2">
    <location>
        <begin position="122"/>
        <end position="298"/>
    </location>
</feature>
<accession>A0A1W0WMV2</accession>
<dbReference type="SMART" id="SM00456">
    <property type="entry name" value="WW"/>
    <property type="match status" value="1"/>
</dbReference>
<dbReference type="PANTHER" id="PTHR21715">
    <property type="entry name" value="RH04127P"/>
    <property type="match status" value="1"/>
</dbReference>
<sequence length="968" mass="107450">MKSARPQILLQEDIAGENGPAQPPEPLEDDDIAEYARALGINAKNDEDLLWIAREGLNAALPPEWRAIEDQPSGQIYYFNVENGTAAWEHPMDSHYRLVVEQERQKRLRKTCVEEPALAAAAAATTDGSPGRPKSPYSVFRQQTPFGPRMERPTLRPRTPNNSRSPTGLASPPPWAKTSLSRPPSPSPPRTPSASPGESRKSTPSVESDGLIMKSPDTSSVPFNRNSSPNATSADHTLIDSPKPNGSQLPNARAGSAPFQADEKPPIGRKLSADKKASVTPSPTPECLPPGRKYSADKKDLAPPASVVVPATATASTVPALPIPVPAPVPTVQPINHEKLKEEEARIRKENEMALERIRDQLAKERLEEENKLRMKMAEELRVMKEKLAKDKEMGEKDLRQKSAEELKRVQDHLLRERESQERSIREAVQTDLKKLKEQLEVERMTQERTLRNAEAAKLKDAEEIVLKLTKEQLEKQEKENAQQKKELDELRRSMEQEIAEIQSVHKKRVEDLRRSHEDELEEIERNIVRLRRELEKLEMTVADEAAIKQKQIEALERQKASLEKHLSDLRKQELDIRAQCDNLTDELKQLTKDSKLNERAMVRLEQQRTDMEEDLYMLKRAKQRYVDRVEQLKLVVGENLFPGSSALDDEAPEAPEEIVPQNGSDDAVADEGDDATPLPGAAPSIEVIPSPPLENGVATPPTIPLVGEPNHNSRHLHFDSDDLLSNPSRPLTPEPTAGGSRPFSPMGGSSFFRRLSSNRSDEQSPGGNNGSPSSWSSSNPILFRTNPVSGSSPLQDIIHDLLMDESVCSDVTLPSLMSLFLATTAAAAAATTTTAVPTSVKTEASGRHDLQQLRSSWLTPVHYDPGMKLHHRQSAPGLGRSEARPVRVESSSQSPAYDPEKIASRTKPLNEYHLNRSFTDPASFGLTSQLDAIKTWIARQNARSLDLVGEVLLEEDRYMRDGAACAD</sequence>
<dbReference type="Proteomes" id="UP000192578">
    <property type="component" value="Unassembled WGS sequence"/>
</dbReference>
<evidence type="ECO:0000259" key="3">
    <source>
        <dbReference type="PROSITE" id="PS50020"/>
    </source>
</evidence>
<dbReference type="InterPro" id="IPR001202">
    <property type="entry name" value="WW_dom"/>
</dbReference>
<evidence type="ECO:0000313" key="5">
    <source>
        <dbReference type="Proteomes" id="UP000192578"/>
    </source>
</evidence>
<proteinExistence type="predicted"/>
<dbReference type="PANTHER" id="PTHR21715:SF0">
    <property type="entry name" value="RH04127P"/>
    <property type="match status" value="1"/>
</dbReference>
<organism evidence="4 5">
    <name type="scientific">Hypsibius exemplaris</name>
    <name type="common">Freshwater tardigrade</name>
    <dbReference type="NCBI Taxonomy" id="2072580"/>
    <lineage>
        <taxon>Eukaryota</taxon>
        <taxon>Metazoa</taxon>
        <taxon>Ecdysozoa</taxon>
        <taxon>Tardigrada</taxon>
        <taxon>Eutardigrada</taxon>
        <taxon>Parachela</taxon>
        <taxon>Hypsibioidea</taxon>
        <taxon>Hypsibiidae</taxon>
        <taxon>Hypsibius</taxon>
    </lineage>
</organism>
<dbReference type="InterPro" id="IPR053233">
    <property type="entry name" value="ABRA-related"/>
</dbReference>
<dbReference type="Gene3D" id="3.30.1470.10">
    <property type="entry name" value="Photosystem I PsaD, reaction center subunit II"/>
    <property type="match status" value="1"/>
</dbReference>